<dbReference type="SMART" id="SM00382">
    <property type="entry name" value="AAA"/>
    <property type="match status" value="1"/>
</dbReference>
<evidence type="ECO:0000256" key="1">
    <source>
        <dbReference type="ARBA" id="ARBA00004572"/>
    </source>
</evidence>
<feature type="coiled-coil region" evidence="6">
    <location>
        <begin position="1011"/>
        <end position="1038"/>
    </location>
</feature>
<evidence type="ECO:0000256" key="4">
    <source>
        <dbReference type="ARBA" id="ARBA00022840"/>
    </source>
</evidence>
<feature type="region of interest" description="Disordered" evidence="7">
    <location>
        <begin position="971"/>
        <end position="991"/>
    </location>
</feature>
<feature type="region of interest" description="Disordered" evidence="7">
    <location>
        <begin position="853"/>
        <end position="882"/>
    </location>
</feature>
<protein>
    <recommendedName>
        <fullName evidence="8">AAA+ ATPase domain-containing protein</fullName>
    </recommendedName>
</protein>
<keyword evidence="3" id="KW-1000">Mitochondrion outer membrane</keyword>
<evidence type="ECO:0000259" key="8">
    <source>
        <dbReference type="SMART" id="SM00382"/>
    </source>
</evidence>
<accession>A0A433QVN1</accession>
<dbReference type="GO" id="GO:0016887">
    <property type="term" value="F:ATP hydrolysis activity"/>
    <property type="evidence" value="ECO:0007669"/>
    <property type="project" value="InterPro"/>
</dbReference>
<keyword evidence="2" id="KW-0547">Nucleotide-binding</keyword>
<feature type="compositionally biased region" description="Basic and acidic residues" evidence="7">
    <location>
        <begin position="95"/>
        <end position="105"/>
    </location>
</feature>
<dbReference type="Gene3D" id="1.10.8.60">
    <property type="match status" value="1"/>
</dbReference>
<keyword evidence="10" id="KW-1185">Reference proteome</keyword>
<dbReference type="InterPro" id="IPR003960">
    <property type="entry name" value="ATPase_AAA_CS"/>
</dbReference>
<proteinExistence type="predicted"/>
<keyword evidence="4" id="KW-0067">ATP-binding</keyword>
<dbReference type="InterPro" id="IPR041569">
    <property type="entry name" value="AAA_lid_3"/>
</dbReference>
<dbReference type="Pfam" id="PF17862">
    <property type="entry name" value="AAA_lid_3"/>
    <property type="match status" value="1"/>
</dbReference>
<dbReference type="InterPro" id="IPR019357">
    <property type="entry name" value="SCOC"/>
</dbReference>
<dbReference type="PANTHER" id="PTHR45644:SF56">
    <property type="entry name" value="AAA ATPASE, PUTATIVE (AFU_ORTHOLOGUE AFUA_2G12920)-RELATED"/>
    <property type="match status" value="1"/>
</dbReference>
<evidence type="ECO:0000256" key="5">
    <source>
        <dbReference type="ARBA" id="ARBA00023128"/>
    </source>
</evidence>
<dbReference type="AlphaFoldDB" id="A0A433QVN1"/>
<evidence type="ECO:0000313" key="9">
    <source>
        <dbReference type="EMBL" id="RUS33881.1"/>
    </source>
</evidence>
<feature type="compositionally biased region" description="Low complexity" evidence="7">
    <location>
        <begin position="853"/>
        <end position="877"/>
    </location>
</feature>
<dbReference type="InterPro" id="IPR027417">
    <property type="entry name" value="P-loop_NTPase"/>
</dbReference>
<evidence type="ECO:0000256" key="3">
    <source>
        <dbReference type="ARBA" id="ARBA00022787"/>
    </source>
</evidence>
<keyword evidence="6" id="KW-0175">Coiled coil</keyword>
<feature type="compositionally biased region" description="Basic and acidic residues" evidence="7">
    <location>
        <begin position="59"/>
        <end position="87"/>
    </location>
</feature>
<dbReference type="InterPro" id="IPR056027">
    <property type="entry name" value="DUF7608"/>
</dbReference>
<dbReference type="InterPro" id="IPR003593">
    <property type="entry name" value="AAA+_ATPase"/>
</dbReference>
<gene>
    <name evidence="9" type="ORF">BC938DRAFT_483399</name>
</gene>
<dbReference type="PRINTS" id="PR00830">
    <property type="entry name" value="ENDOLAPTASE"/>
</dbReference>
<evidence type="ECO:0000313" key="10">
    <source>
        <dbReference type="Proteomes" id="UP000274822"/>
    </source>
</evidence>
<name>A0A433QVN1_9FUNG</name>
<dbReference type="Proteomes" id="UP000274822">
    <property type="component" value="Unassembled WGS sequence"/>
</dbReference>
<feature type="region of interest" description="Disordered" evidence="7">
    <location>
        <begin position="46"/>
        <end position="125"/>
    </location>
</feature>
<dbReference type="GO" id="GO:0005524">
    <property type="term" value="F:ATP binding"/>
    <property type="evidence" value="ECO:0007669"/>
    <property type="project" value="UniProtKB-KW"/>
</dbReference>
<dbReference type="Pfam" id="PF10224">
    <property type="entry name" value="DUF2205"/>
    <property type="match status" value="1"/>
</dbReference>
<dbReference type="InterPro" id="IPR051701">
    <property type="entry name" value="Mito_OM_Translocase_MSP1"/>
</dbReference>
<dbReference type="EMBL" id="RBNJ01000861">
    <property type="protein sequence ID" value="RUS33881.1"/>
    <property type="molecule type" value="Genomic_DNA"/>
</dbReference>
<comment type="caution">
    <text evidence="9">The sequence shown here is derived from an EMBL/GenBank/DDBJ whole genome shotgun (WGS) entry which is preliminary data.</text>
</comment>
<dbReference type="GO" id="GO:0005741">
    <property type="term" value="C:mitochondrial outer membrane"/>
    <property type="evidence" value="ECO:0007669"/>
    <property type="project" value="UniProtKB-SubCell"/>
</dbReference>
<dbReference type="SUPFAM" id="SSF52540">
    <property type="entry name" value="P-loop containing nucleoside triphosphate hydrolases"/>
    <property type="match status" value="1"/>
</dbReference>
<dbReference type="Pfam" id="PF00004">
    <property type="entry name" value="AAA"/>
    <property type="match status" value="1"/>
</dbReference>
<dbReference type="PROSITE" id="PS00674">
    <property type="entry name" value="AAA"/>
    <property type="match status" value="1"/>
</dbReference>
<feature type="domain" description="AAA+ ATPase" evidence="8">
    <location>
        <begin position="649"/>
        <end position="786"/>
    </location>
</feature>
<dbReference type="PANTHER" id="PTHR45644">
    <property type="entry name" value="AAA ATPASE, PUTATIVE (AFU_ORTHOLOGUE AFUA_2G12920)-RELATED-RELATED"/>
    <property type="match status" value="1"/>
</dbReference>
<dbReference type="InterPro" id="IPR003959">
    <property type="entry name" value="ATPase_AAA_core"/>
</dbReference>
<evidence type="ECO:0000256" key="7">
    <source>
        <dbReference type="SAM" id="MobiDB-lite"/>
    </source>
</evidence>
<dbReference type="Gene3D" id="1.20.5.170">
    <property type="match status" value="1"/>
</dbReference>
<organism evidence="9 10">
    <name type="scientific">Jimgerdemannia flammicorona</name>
    <dbReference type="NCBI Taxonomy" id="994334"/>
    <lineage>
        <taxon>Eukaryota</taxon>
        <taxon>Fungi</taxon>
        <taxon>Fungi incertae sedis</taxon>
        <taxon>Mucoromycota</taxon>
        <taxon>Mucoromycotina</taxon>
        <taxon>Endogonomycetes</taxon>
        <taxon>Endogonales</taxon>
        <taxon>Endogonaceae</taxon>
        <taxon>Jimgerdemannia</taxon>
    </lineage>
</organism>
<evidence type="ECO:0000256" key="2">
    <source>
        <dbReference type="ARBA" id="ARBA00022741"/>
    </source>
</evidence>
<dbReference type="Gene3D" id="3.40.50.300">
    <property type="entry name" value="P-loop containing nucleotide triphosphate hydrolases"/>
    <property type="match status" value="1"/>
</dbReference>
<comment type="subcellular location">
    <subcellularLocation>
        <location evidence="1">Mitochondrion outer membrane</location>
        <topology evidence="1">Single-pass membrane protein</topology>
    </subcellularLocation>
</comment>
<keyword evidence="5" id="KW-0496">Mitochondrion</keyword>
<dbReference type="Pfam" id="PF24581">
    <property type="entry name" value="DUF7608"/>
    <property type="match status" value="1"/>
</dbReference>
<evidence type="ECO:0000256" key="6">
    <source>
        <dbReference type="SAM" id="Coils"/>
    </source>
</evidence>
<keyword evidence="3" id="KW-0472">Membrane</keyword>
<reference evidence="9 10" key="1">
    <citation type="journal article" date="2018" name="New Phytol.">
        <title>Phylogenomics of Endogonaceae and evolution of mycorrhizas within Mucoromycota.</title>
        <authorList>
            <person name="Chang Y."/>
            <person name="Desiro A."/>
            <person name="Na H."/>
            <person name="Sandor L."/>
            <person name="Lipzen A."/>
            <person name="Clum A."/>
            <person name="Barry K."/>
            <person name="Grigoriev I.V."/>
            <person name="Martin F.M."/>
            <person name="Stajich J.E."/>
            <person name="Smith M.E."/>
            <person name="Bonito G."/>
            <person name="Spatafora J.W."/>
        </authorList>
    </citation>
    <scope>NUCLEOTIDE SEQUENCE [LARGE SCALE GENOMIC DNA]</scope>
    <source>
        <strain evidence="9 10">AD002</strain>
    </source>
</reference>
<sequence>MSAIVRNLATSHQGHRAFLRFVFRPTFSTPLRKPFHSTRFVALKKPDPATAANPNLSERPAKDSEDTKSSASIVHDDVTPSEHEKTENVTTETAEQLKVRTEQPKGRASRKMTRTGTSPHPRYKPVIPESFLATNYLKNSQNEYSLEQNLYSVPQSMIDELRYTVRAGLIPPSPAVDSLPARHQNLLIYIPAVGATLLQDNLVRSVAKEVNADLLTFDVQDLMMLSAGVLSAKARVNPWPLFSRSRGFNPYSAATLSVSNASMGALENEDVTVDEEEYMEDEDDSISELRGEKKERERMLFPRSDSQTTNTMRLKFDLLFDTLVSAAPKEALSASISPLSALKVIYFRDIADVVNTSFGAMILSSLMEAVHSKRRKGHKIMIIAGYSASLLRSSFEPNGANSDVPDSNHKVLPPFNIFLNNTVPDVLSDQINLPSFNILTIPPPTSSEIARDWNLLMQHDRCLRSFEINARSVQAVCSSKGIELTEDSLEGIQNMLSQVRGIKTDVWGFHRVHQLVVNAIGYAAKQQNDDAKIRLSDEHFAHAEKVILENERTRQQAVKVLVEQEQERTAQRVKKVQGIWSQKKVSMLEEECDQYEKRLLPSVVDIGDVHGSFQDVRAPPTTIETLQTLITLPLLRPELFDYGVLKRNFISGLLLFGPPGTGKTMLGKAVAKESGSRMLEIKASDVFDMYVGEGEKNVKAIFSLARKLSPCVVFIDEVDSMFNTRRSDTSSNAHREIINQFMVEWDGLRSNNKGVLLMAATNRPFDLDDAILRRMPRRILVDLPNEADRHHILSIHLRGEQLDPSISISELAKNTAYFSGSDLKNLCVSAALAAVHEASLGLLLSSAGGAEASASSQTSSSPASSSPASSSPASSPADTVSQHDKIPVRVLRPHHFEKALSQVTPSCSEDMYSLIEIRKWDAIYGDGAKQRNKKPVIGFGTGEVGSVASSVNNVKLADSALTLRANILMSEPHPNERDQTHAASAEWDPEWEDPLEKDRLVTEVLTMQANLRTLISRVESAKKEHNSLTAENQILQKYINNSLTSTAVFGATGGALGSVAGVPGIGVGGGMAAGGFTMRKDGPK</sequence>